<gene>
    <name evidence="2" type="ORF">GCK72_007316</name>
</gene>
<comment type="caution">
    <text evidence="2">The sequence shown here is derived from an EMBL/GenBank/DDBJ whole genome shotgun (WGS) entry which is preliminary data.</text>
</comment>
<evidence type="ECO:0000313" key="2">
    <source>
        <dbReference type="EMBL" id="KAF1767357.1"/>
    </source>
</evidence>
<dbReference type="GeneID" id="9807198"/>
<dbReference type="AlphaFoldDB" id="A0A6A5HLL7"/>
<evidence type="ECO:0000256" key="1">
    <source>
        <dbReference type="SAM" id="Phobius"/>
    </source>
</evidence>
<keyword evidence="1" id="KW-1133">Transmembrane helix</keyword>
<evidence type="ECO:0000313" key="3">
    <source>
        <dbReference type="Proteomes" id="UP000483820"/>
    </source>
</evidence>
<dbReference type="EMBL" id="WUAV01000002">
    <property type="protein sequence ID" value="KAF1767357.1"/>
    <property type="molecule type" value="Genomic_DNA"/>
</dbReference>
<dbReference type="CTD" id="9807198"/>
<keyword evidence="1" id="KW-0472">Membrane</keyword>
<proteinExistence type="predicted"/>
<protein>
    <submittedName>
        <fullName evidence="2">Uncharacterized protein</fullName>
    </submittedName>
</protein>
<reference evidence="2 3" key="1">
    <citation type="submission" date="2019-12" db="EMBL/GenBank/DDBJ databases">
        <title>Chromosome-level assembly of the Caenorhabditis remanei genome.</title>
        <authorList>
            <person name="Teterina A.A."/>
            <person name="Willis J.H."/>
            <person name="Phillips P.C."/>
        </authorList>
    </citation>
    <scope>NUCLEOTIDE SEQUENCE [LARGE SCALE GENOMIC DNA]</scope>
    <source>
        <strain evidence="2 3">PX506</strain>
        <tissue evidence="2">Whole organism</tissue>
    </source>
</reference>
<keyword evidence="1" id="KW-0812">Transmembrane</keyword>
<name>A0A6A5HLL7_CAERE</name>
<accession>A0A6A5HLL7</accession>
<dbReference type="Proteomes" id="UP000483820">
    <property type="component" value="Chromosome II"/>
</dbReference>
<organism evidence="2 3">
    <name type="scientific">Caenorhabditis remanei</name>
    <name type="common">Caenorhabditis vulgaris</name>
    <dbReference type="NCBI Taxonomy" id="31234"/>
    <lineage>
        <taxon>Eukaryota</taxon>
        <taxon>Metazoa</taxon>
        <taxon>Ecdysozoa</taxon>
        <taxon>Nematoda</taxon>
        <taxon>Chromadorea</taxon>
        <taxon>Rhabditida</taxon>
        <taxon>Rhabditina</taxon>
        <taxon>Rhabditomorpha</taxon>
        <taxon>Rhabditoidea</taxon>
        <taxon>Rhabditidae</taxon>
        <taxon>Peloderinae</taxon>
        <taxon>Caenorhabditis</taxon>
    </lineage>
</organism>
<feature type="transmembrane region" description="Helical" evidence="1">
    <location>
        <begin position="93"/>
        <end position="112"/>
    </location>
</feature>
<sequence length="117" mass="13515">MMEIATDLKKKYNGKMVKWNGTEFSSSPNTNYISIPLNDDFVIAVYVTTHSEDGWGSQIVMKTMPNDEFIPAEDFSEDKTLIKIEAPEYPGQMFIVFILLWILLSFGFFVFLHHTHN</sequence>
<dbReference type="KEGG" id="crq:GCK72_007316"/>
<dbReference type="RefSeq" id="XP_053590299.1">
    <property type="nucleotide sequence ID" value="XM_053726105.1"/>
</dbReference>